<dbReference type="SMART" id="SM00855">
    <property type="entry name" value="PGAM"/>
    <property type="match status" value="1"/>
</dbReference>
<dbReference type="Proteomes" id="UP000253490">
    <property type="component" value="Unassembled WGS sequence"/>
</dbReference>
<dbReference type="CDD" id="cd07067">
    <property type="entry name" value="HP_PGM_like"/>
    <property type="match status" value="1"/>
</dbReference>
<reference evidence="4 5" key="1">
    <citation type="submission" date="2018-06" db="EMBL/GenBank/DDBJ databases">
        <title>Genomic Encyclopedia of Type Strains, Phase IV (KMG-IV): sequencing the most valuable type-strain genomes for metagenomic binning, comparative biology and taxonomic classification.</title>
        <authorList>
            <person name="Goeker M."/>
        </authorList>
    </citation>
    <scope>NUCLEOTIDE SEQUENCE [LARGE SCALE GENOMIC DNA]</scope>
    <source>
        <strain evidence="4 5">DSM 22112</strain>
    </source>
</reference>
<evidence type="ECO:0000313" key="4">
    <source>
        <dbReference type="EMBL" id="RBP63358.1"/>
    </source>
</evidence>
<dbReference type="GO" id="GO:0004331">
    <property type="term" value="F:fructose-2,6-bisphosphate 2-phosphatase activity"/>
    <property type="evidence" value="ECO:0007669"/>
    <property type="project" value="TreeGrafter"/>
</dbReference>
<organism evidence="4 5">
    <name type="scientific">Alkalibaculum bacchi</name>
    <dbReference type="NCBI Taxonomy" id="645887"/>
    <lineage>
        <taxon>Bacteria</taxon>
        <taxon>Bacillati</taxon>
        <taxon>Bacillota</taxon>
        <taxon>Clostridia</taxon>
        <taxon>Eubacteriales</taxon>
        <taxon>Eubacteriaceae</taxon>
        <taxon>Alkalibaculum</taxon>
    </lineage>
</organism>
<accession>A0A366I6G1</accession>
<evidence type="ECO:0000256" key="2">
    <source>
        <dbReference type="PIRSR" id="PIRSR613078-1"/>
    </source>
</evidence>
<dbReference type="EMBL" id="QNRX01000010">
    <property type="protein sequence ID" value="RBP63358.1"/>
    <property type="molecule type" value="Genomic_DNA"/>
</dbReference>
<evidence type="ECO:0000256" key="3">
    <source>
        <dbReference type="PIRSR" id="PIRSR613078-2"/>
    </source>
</evidence>
<dbReference type="GO" id="GO:0005524">
    <property type="term" value="F:ATP binding"/>
    <property type="evidence" value="ECO:0007669"/>
    <property type="project" value="InterPro"/>
</dbReference>
<comment type="caution">
    <text evidence="4">The sequence shown here is derived from an EMBL/GenBank/DDBJ whole genome shotgun (WGS) entry which is preliminary data.</text>
</comment>
<gene>
    <name evidence="4" type="ORF">DES36_110101</name>
</gene>
<dbReference type="GO" id="GO:0005829">
    <property type="term" value="C:cytosol"/>
    <property type="evidence" value="ECO:0007669"/>
    <property type="project" value="TreeGrafter"/>
</dbReference>
<dbReference type="InterPro" id="IPR003094">
    <property type="entry name" value="6Pfruct_kin"/>
</dbReference>
<feature type="active site" description="Proton donor/acceptor" evidence="2">
    <location>
        <position position="84"/>
    </location>
</feature>
<dbReference type="InterPro" id="IPR017578">
    <property type="entry name" value="Ribazole_CobC"/>
</dbReference>
<evidence type="ECO:0000313" key="5">
    <source>
        <dbReference type="Proteomes" id="UP000253490"/>
    </source>
</evidence>
<protein>
    <recommendedName>
        <fullName evidence="1">Alpha-ribazole phosphatase</fullName>
        <ecNumber evidence="1">3.1.3.73</ecNumber>
    </recommendedName>
</protein>
<dbReference type="RefSeq" id="WP_113920869.1">
    <property type="nucleotide sequence ID" value="NZ_QNRX01000010.1"/>
</dbReference>
<sequence length="211" mass="24053">MERRVYLARHGALNILQDKKTYIGQLDIKLSEKGINQAERLALIFKDMLFTKIYCSDLLRTKTTAKIIAEGHNMKPIIVKNLNEIHLGDWEGLCFEEVKKNYPQEFDKRGKDIINYCIPGGESFLECSSRVMKAFNEIISSTQGNLLIVAHAGVNRMILCNILNIPLEQLFTIPQEYGCYNIILQREGKLSVEEINKTCSSTKTNLCSNSF</sequence>
<feature type="binding site" evidence="3">
    <location>
        <position position="60"/>
    </location>
    <ligand>
        <name>substrate</name>
    </ligand>
</feature>
<dbReference type="PANTHER" id="PTHR10606">
    <property type="entry name" value="6-PHOSPHOFRUCTO-2-KINASE/FRUCTOSE-2,6-BISPHOSPHATASE"/>
    <property type="match status" value="1"/>
</dbReference>
<name>A0A366I6G1_9FIRM</name>
<dbReference type="InterPro" id="IPR013078">
    <property type="entry name" value="His_Pase_superF_clade-1"/>
</dbReference>
<dbReference type="GO" id="GO:0009236">
    <property type="term" value="P:cobalamin biosynthetic process"/>
    <property type="evidence" value="ECO:0007669"/>
    <property type="project" value="UniProtKB-UniRule"/>
</dbReference>
<feature type="active site" description="Tele-phosphohistidine intermediate" evidence="2">
    <location>
        <position position="10"/>
    </location>
</feature>
<dbReference type="PANTHER" id="PTHR10606:SF44">
    <property type="entry name" value="6-PHOSPHOFRUCTO 2-KINASE_FRUCTOSE 2,6-BISPHOSPHATASE LONG FORM"/>
    <property type="match status" value="1"/>
</dbReference>
<proteinExistence type="predicted"/>
<keyword evidence="5" id="KW-1185">Reference proteome</keyword>
<dbReference type="PIRSF" id="PIRSF000709">
    <property type="entry name" value="6PFK_2-Ptase"/>
    <property type="match status" value="1"/>
</dbReference>
<dbReference type="InterPro" id="IPR029033">
    <property type="entry name" value="His_PPase_superfam"/>
</dbReference>
<dbReference type="Gene3D" id="3.40.50.1240">
    <property type="entry name" value="Phosphoglycerate mutase-like"/>
    <property type="match status" value="1"/>
</dbReference>
<dbReference type="GO" id="GO:0006003">
    <property type="term" value="P:fructose 2,6-bisphosphate metabolic process"/>
    <property type="evidence" value="ECO:0007669"/>
    <property type="project" value="InterPro"/>
</dbReference>
<dbReference type="AlphaFoldDB" id="A0A366I6G1"/>
<evidence type="ECO:0000256" key="1">
    <source>
        <dbReference type="NCBIfam" id="TIGR03162"/>
    </source>
</evidence>
<dbReference type="GO" id="GO:0043755">
    <property type="term" value="F:alpha-ribazole phosphatase activity"/>
    <property type="evidence" value="ECO:0007669"/>
    <property type="project" value="UniProtKB-UniRule"/>
</dbReference>
<dbReference type="Pfam" id="PF00300">
    <property type="entry name" value="His_Phos_1"/>
    <property type="match status" value="1"/>
</dbReference>
<dbReference type="GO" id="GO:0003873">
    <property type="term" value="F:6-phosphofructo-2-kinase activity"/>
    <property type="evidence" value="ECO:0007669"/>
    <property type="project" value="TreeGrafter"/>
</dbReference>
<dbReference type="NCBIfam" id="TIGR03162">
    <property type="entry name" value="ribazole_cobC"/>
    <property type="match status" value="1"/>
</dbReference>
<dbReference type="OrthoDB" id="9781415at2"/>
<dbReference type="SUPFAM" id="SSF53254">
    <property type="entry name" value="Phosphoglycerate mutase-like"/>
    <property type="match status" value="1"/>
</dbReference>
<dbReference type="EC" id="3.1.3.73" evidence="1"/>